<organism evidence="2 3">
    <name type="scientific">Henosepilachna vigintioctopunctata</name>
    <dbReference type="NCBI Taxonomy" id="420089"/>
    <lineage>
        <taxon>Eukaryota</taxon>
        <taxon>Metazoa</taxon>
        <taxon>Ecdysozoa</taxon>
        <taxon>Arthropoda</taxon>
        <taxon>Hexapoda</taxon>
        <taxon>Insecta</taxon>
        <taxon>Pterygota</taxon>
        <taxon>Neoptera</taxon>
        <taxon>Endopterygota</taxon>
        <taxon>Coleoptera</taxon>
        <taxon>Polyphaga</taxon>
        <taxon>Cucujiformia</taxon>
        <taxon>Coccinelloidea</taxon>
        <taxon>Coccinellidae</taxon>
        <taxon>Epilachninae</taxon>
        <taxon>Epilachnini</taxon>
        <taxon>Henosepilachna</taxon>
    </lineage>
</organism>
<dbReference type="InterPro" id="IPR003172">
    <property type="entry name" value="ML_dom"/>
</dbReference>
<comment type="caution">
    <text evidence="2">The sequence shown here is derived from an EMBL/GenBank/DDBJ whole genome shotgun (WGS) entry which is preliminary data.</text>
</comment>
<dbReference type="EMBL" id="JARQZJ010000037">
    <property type="protein sequence ID" value="KAK9876537.1"/>
    <property type="molecule type" value="Genomic_DNA"/>
</dbReference>
<sequence>MISLFQYIFDANKVYCKAFSQSLLRDIPMPGMKPDACIYTHCPIISGQAQTYSNQLFMSRIIPSAPYTVKMWLWDANYNGRNIGCCFTINIRLRG</sequence>
<accession>A0AAW1TY66</accession>
<evidence type="ECO:0000313" key="3">
    <source>
        <dbReference type="Proteomes" id="UP001431783"/>
    </source>
</evidence>
<evidence type="ECO:0000259" key="1">
    <source>
        <dbReference type="Pfam" id="PF02221"/>
    </source>
</evidence>
<keyword evidence="3" id="KW-1185">Reference proteome</keyword>
<dbReference type="AlphaFoldDB" id="A0AAW1TY66"/>
<proteinExistence type="predicted"/>
<feature type="domain" description="MD-2-related lipid-recognition" evidence="1">
    <location>
        <begin position="13"/>
        <end position="92"/>
    </location>
</feature>
<dbReference type="InterPro" id="IPR014756">
    <property type="entry name" value="Ig_E-set"/>
</dbReference>
<dbReference type="Gene3D" id="2.60.40.770">
    <property type="match status" value="1"/>
</dbReference>
<dbReference type="Pfam" id="PF02221">
    <property type="entry name" value="E1_DerP2_DerF2"/>
    <property type="match status" value="1"/>
</dbReference>
<dbReference type="SUPFAM" id="SSF81296">
    <property type="entry name" value="E set domains"/>
    <property type="match status" value="1"/>
</dbReference>
<protein>
    <recommendedName>
        <fullName evidence="1">MD-2-related lipid-recognition domain-containing protein</fullName>
    </recommendedName>
</protein>
<name>A0AAW1TY66_9CUCU</name>
<gene>
    <name evidence="2" type="ORF">WA026_013910</name>
</gene>
<evidence type="ECO:0000313" key="2">
    <source>
        <dbReference type="EMBL" id="KAK9876537.1"/>
    </source>
</evidence>
<dbReference type="Proteomes" id="UP001431783">
    <property type="component" value="Unassembled WGS sequence"/>
</dbReference>
<reference evidence="2 3" key="1">
    <citation type="submission" date="2023-03" db="EMBL/GenBank/DDBJ databases">
        <title>Genome insight into feeding habits of ladybird beetles.</title>
        <authorList>
            <person name="Li H.-S."/>
            <person name="Huang Y.-H."/>
            <person name="Pang H."/>
        </authorList>
    </citation>
    <scope>NUCLEOTIDE SEQUENCE [LARGE SCALE GENOMIC DNA]</scope>
    <source>
        <strain evidence="2">SYSU_2023b</strain>
        <tissue evidence="2">Whole body</tissue>
    </source>
</reference>